<organism evidence="4 5">
    <name type="scientific">Sulfobacillus acidophilus</name>
    <dbReference type="NCBI Taxonomy" id="53633"/>
    <lineage>
        <taxon>Bacteria</taxon>
        <taxon>Bacillati</taxon>
        <taxon>Bacillota</taxon>
        <taxon>Clostridia</taxon>
        <taxon>Eubacteriales</taxon>
        <taxon>Clostridiales Family XVII. Incertae Sedis</taxon>
        <taxon>Sulfobacillus</taxon>
    </lineage>
</organism>
<evidence type="ECO:0000313" key="4">
    <source>
        <dbReference type="EMBL" id="PSR22107.1"/>
    </source>
</evidence>
<dbReference type="PANTHER" id="PTHR10605">
    <property type="entry name" value="HEPARAN SULFATE SULFOTRANSFERASE"/>
    <property type="match status" value="1"/>
</dbReference>
<dbReference type="GO" id="GO:0008146">
    <property type="term" value="F:sulfotransferase activity"/>
    <property type="evidence" value="ECO:0007669"/>
    <property type="project" value="InterPro"/>
</dbReference>
<dbReference type="InterPro" id="IPR027417">
    <property type="entry name" value="P-loop_NTPase"/>
</dbReference>
<accession>A0A2T2WIP7</accession>
<dbReference type="PANTHER" id="PTHR10605:SF56">
    <property type="entry name" value="BIFUNCTIONAL HEPARAN SULFATE N-DEACETYLASE_N-SULFOTRANSFERASE"/>
    <property type="match status" value="1"/>
</dbReference>
<feature type="domain" description="Sulfotransferase" evidence="3">
    <location>
        <begin position="78"/>
        <end position="269"/>
    </location>
</feature>
<evidence type="ECO:0000259" key="3">
    <source>
        <dbReference type="Pfam" id="PF00685"/>
    </source>
</evidence>
<evidence type="ECO:0000256" key="2">
    <source>
        <dbReference type="ARBA" id="ARBA00023180"/>
    </source>
</evidence>
<proteinExistence type="predicted"/>
<dbReference type="SUPFAM" id="SSF52540">
    <property type="entry name" value="P-loop containing nucleoside triphosphate hydrolases"/>
    <property type="match status" value="1"/>
</dbReference>
<sequence length="361" mass="41205">MSNRSRSHRCCRFNTHTCSVNMAHILAWTLLSKLACTFTDGPNFANFSHTSANPRHYLYSRVQQLGHLAKGGVFAMLPNFLIIGAPRSGTTHLYRGLRQHPAVFMSDFKEPMFFAYENEPQPGVISDKNEYIALFSGAASYQAVGEASTLYLFNEKAPGRIYRDIPKARLIAILRNPVDRAFSQYTFQRFLQTEPYETFEAALEAEDGRAQENTVSPFLLYRRVGLYGTQIPRYLDRFSRDQILFVLQDDLDQNPNQVFHDIFAFIGVDPAFQPDLRHRTNASGIPQHDTLFRTLKLAGRTVKRLVPERWATRLSGSAHEALLTHPTMLDSTRASLTQYFHDDIEVTQNLIGRDLSHWLAL</sequence>
<dbReference type="Proteomes" id="UP000241848">
    <property type="component" value="Unassembled WGS sequence"/>
</dbReference>
<dbReference type="AlphaFoldDB" id="A0A2T2WIP7"/>
<dbReference type="Pfam" id="PF00685">
    <property type="entry name" value="Sulfotransfer_1"/>
    <property type="match status" value="1"/>
</dbReference>
<dbReference type="InterPro" id="IPR000863">
    <property type="entry name" value="Sulfotransferase_dom"/>
</dbReference>
<keyword evidence="2" id="KW-0325">Glycoprotein</keyword>
<reference evidence="4 5" key="1">
    <citation type="journal article" date="2014" name="BMC Genomics">
        <title>Comparison of environmental and isolate Sulfobacillus genomes reveals diverse carbon, sulfur, nitrogen, and hydrogen metabolisms.</title>
        <authorList>
            <person name="Justice N.B."/>
            <person name="Norman A."/>
            <person name="Brown C.T."/>
            <person name="Singh A."/>
            <person name="Thomas B.C."/>
            <person name="Banfield J.F."/>
        </authorList>
    </citation>
    <scope>NUCLEOTIDE SEQUENCE [LARGE SCALE GENOMIC DNA]</scope>
    <source>
        <strain evidence="4">AMDSBA3</strain>
    </source>
</reference>
<dbReference type="Gene3D" id="3.40.50.300">
    <property type="entry name" value="P-loop containing nucleotide triphosphate hydrolases"/>
    <property type="match status" value="1"/>
</dbReference>
<evidence type="ECO:0000256" key="1">
    <source>
        <dbReference type="ARBA" id="ARBA00022679"/>
    </source>
</evidence>
<keyword evidence="1 4" id="KW-0808">Transferase</keyword>
<dbReference type="EMBL" id="PXYV01000022">
    <property type="protein sequence ID" value="PSR22107.1"/>
    <property type="molecule type" value="Genomic_DNA"/>
</dbReference>
<protein>
    <submittedName>
        <fullName evidence="4">Sulfotransferase</fullName>
    </submittedName>
</protein>
<name>A0A2T2WIP7_9FIRM</name>
<dbReference type="InterPro" id="IPR037359">
    <property type="entry name" value="NST/OST"/>
</dbReference>
<gene>
    <name evidence="4" type="ORF">C7B45_08300</name>
</gene>
<comment type="caution">
    <text evidence="4">The sequence shown here is derived from an EMBL/GenBank/DDBJ whole genome shotgun (WGS) entry which is preliminary data.</text>
</comment>
<evidence type="ECO:0000313" key="5">
    <source>
        <dbReference type="Proteomes" id="UP000241848"/>
    </source>
</evidence>